<evidence type="ECO:0000259" key="2">
    <source>
        <dbReference type="PROSITE" id="PS51192"/>
    </source>
</evidence>
<evidence type="ECO:0000313" key="3">
    <source>
        <dbReference type="EMBL" id="TJZ97032.1"/>
    </source>
</evidence>
<dbReference type="AlphaFoldDB" id="A0A4U0RP90"/>
<protein>
    <submittedName>
        <fullName evidence="3">DEAD/DEAH box helicase</fullName>
    </submittedName>
</protein>
<dbReference type="EMBL" id="SUMC01000152">
    <property type="protein sequence ID" value="TJZ97032.1"/>
    <property type="molecule type" value="Genomic_DNA"/>
</dbReference>
<keyword evidence="3" id="KW-0347">Helicase</keyword>
<dbReference type="GO" id="GO:0016787">
    <property type="term" value="F:hydrolase activity"/>
    <property type="evidence" value="ECO:0007669"/>
    <property type="project" value="InterPro"/>
</dbReference>
<dbReference type="GO" id="GO:0003677">
    <property type="term" value="F:DNA binding"/>
    <property type="evidence" value="ECO:0007669"/>
    <property type="project" value="InterPro"/>
</dbReference>
<dbReference type="InterPro" id="IPR027417">
    <property type="entry name" value="P-loop_NTPase"/>
</dbReference>
<keyword evidence="4" id="KW-1185">Reference proteome</keyword>
<dbReference type="PANTHER" id="PTHR33418">
    <property type="entry name" value="HELICASE-ASSOCIATED"/>
    <property type="match status" value="1"/>
</dbReference>
<dbReference type="Pfam" id="PF04851">
    <property type="entry name" value="ResIII"/>
    <property type="match status" value="1"/>
</dbReference>
<dbReference type="CDD" id="cd18785">
    <property type="entry name" value="SF2_C"/>
    <property type="match status" value="1"/>
</dbReference>
<dbReference type="Pfam" id="PF03457">
    <property type="entry name" value="HA"/>
    <property type="match status" value="3"/>
</dbReference>
<dbReference type="InterPro" id="IPR006935">
    <property type="entry name" value="Helicase/UvrB_N"/>
</dbReference>
<dbReference type="PANTHER" id="PTHR33418:SF1">
    <property type="entry name" value="HELICASE-ASSOCIATED DOMAIN-CONTAINING PROTEIN"/>
    <property type="match status" value="1"/>
</dbReference>
<evidence type="ECO:0000313" key="4">
    <source>
        <dbReference type="Proteomes" id="UP000305778"/>
    </source>
</evidence>
<dbReference type="OrthoDB" id="9776021at2"/>
<sequence length="852" mass="90844">MPALKMTPRPHQMLAANAATAGLTLGPGQVMPPQGLRVMVNSATGSGKTLMGVIIAHQQDLPRILVLAPNLDLLAQLAADWRAAGHDHPMYGLSSLRSTEDLPCTTDPDELVALTAHLPRVTVFATYASVGLGTLQRVHEAGLPAWSLIVEDEAHRLSGAAGKPWAAVLDNTRIPADRRLAMTATPRMWELAGARDDSGPDAARGWQGGSGRSGVRLIASMDDHELFGKPVFELFLGDAVDQGIVAPYRIVCVEVSDPAYQAALASGESPRSERVRGLRLAALQAAMLRTAADYKLSQPLTFHGRVAEAKAFSEGLPAAARQLAAADPSYTLPQGLAARWLHGEHPPEQRKQVLDDHHAGVTDAGIPVGLSVLSSVKVLGVGVDTWCDAVYFADVVGGMPDIVQALGRALRMRPGDGKVATILVPVMLGPGESADQMLTSPAYDDLARLLEALRAHDAKALEALAASALNPSAPSETAASGLDGDPSVPDTLRSDDAVDEDGTGDEPDGTGEGLLQFGTPRTTGLISRFIALRVLQPEKYAWRRGLQEALAYRAAHGDLRVPHDYRTPAPADGNPGDGFPLGTWIAEQRRARRAGRLATERIQELDTADMVWSQFDAAFEDGLTACRAWAATSGHLLPRIDAVTGDGFPIGRWLKNQRAAARAADRAPTGTSSIGAADGPAGALTAQRREALEQIDPAWCPAWPVDWQRAFHLARRHLQDGGTLTGHSVGRLVIQGEDLGRWITDQQNAWGQLGVVQKWLLSSVLGIAPAAVADRPKTKPALSHAGKWELNLAAARQFQQREGHLNVPRRHAETVGEQVVRLGVAIANARARRGALATERVEALDALGMRWS</sequence>
<dbReference type="Proteomes" id="UP000305778">
    <property type="component" value="Unassembled WGS sequence"/>
</dbReference>
<dbReference type="SMART" id="SM00487">
    <property type="entry name" value="DEXDc"/>
    <property type="match status" value="1"/>
</dbReference>
<evidence type="ECO:0000256" key="1">
    <source>
        <dbReference type="SAM" id="MobiDB-lite"/>
    </source>
</evidence>
<name>A0A4U0RP90_9ACTN</name>
<feature type="compositionally biased region" description="Acidic residues" evidence="1">
    <location>
        <begin position="497"/>
        <end position="509"/>
    </location>
</feature>
<accession>A0A4U0RP90</accession>
<dbReference type="SUPFAM" id="SSF52540">
    <property type="entry name" value="P-loop containing nucleoside triphosphate hydrolases"/>
    <property type="match status" value="1"/>
</dbReference>
<feature type="domain" description="Helicase ATP-binding" evidence="2">
    <location>
        <begin position="29"/>
        <end position="186"/>
    </location>
</feature>
<keyword evidence="3" id="KW-0547">Nucleotide-binding</keyword>
<dbReference type="InterPro" id="IPR014001">
    <property type="entry name" value="Helicase_ATP-bd"/>
</dbReference>
<gene>
    <name evidence="3" type="ORF">FCI23_50300</name>
</gene>
<feature type="region of interest" description="Disordered" evidence="1">
    <location>
        <begin position="472"/>
        <end position="519"/>
    </location>
</feature>
<organism evidence="3 4">
    <name type="scientific">Actinacidiphila oryziradicis</name>
    <dbReference type="NCBI Taxonomy" id="2571141"/>
    <lineage>
        <taxon>Bacteria</taxon>
        <taxon>Bacillati</taxon>
        <taxon>Actinomycetota</taxon>
        <taxon>Actinomycetes</taxon>
        <taxon>Kitasatosporales</taxon>
        <taxon>Streptomycetaceae</taxon>
        <taxon>Actinacidiphila</taxon>
    </lineage>
</organism>
<dbReference type="Gene3D" id="3.40.50.300">
    <property type="entry name" value="P-loop containing nucleotide triphosphate hydrolases"/>
    <property type="match status" value="2"/>
</dbReference>
<keyword evidence="3" id="KW-0378">Hydrolase</keyword>
<proteinExistence type="predicted"/>
<dbReference type="GO" id="GO:0005524">
    <property type="term" value="F:ATP binding"/>
    <property type="evidence" value="ECO:0007669"/>
    <property type="project" value="InterPro"/>
</dbReference>
<keyword evidence="3" id="KW-0067">ATP-binding</keyword>
<reference evidence="3 4" key="1">
    <citation type="submission" date="2019-04" db="EMBL/GenBank/DDBJ databases">
        <title>Streptomyces oryziradicis sp. nov., a novel actinomycete isolated from rhizosphere soil of rice (Oryza sativa L.).</title>
        <authorList>
            <person name="Li C."/>
        </authorList>
    </citation>
    <scope>NUCLEOTIDE SEQUENCE [LARGE SCALE GENOMIC DNA]</scope>
    <source>
        <strain evidence="3 4">NEAU-C40</strain>
    </source>
</reference>
<dbReference type="InterPro" id="IPR005114">
    <property type="entry name" value="Helicase_assoc"/>
</dbReference>
<comment type="caution">
    <text evidence="3">The sequence shown here is derived from an EMBL/GenBank/DDBJ whole genome shotgun (WGS) entry which is preliminary data.</text>
</comment>
<dbReference type="PROSITE" id="PS51192">
    <property type="entry name" value="HELICASE_ATP_BIND_1"/>
    <property type="match status" value="1"/>
</dbReference>
<dbReference type="GO" id="GO:0004386">
    <property type="term" value="F:helicase activity"/>
    <property type="evidence" value="ECO:0007669"/>
    <property type="project" value="UniProtKB-KW"/>
</dbReference>
<dbReference type="Gene3D" id="6.10.140.530">
    <property type="match status" value="2"/>
</dbReference>